<evidence type="ECO:0000256" key="5">
    <source>
        <dbReference type="ARBA" id="ARBA00023002"/>
    </source>
</evidence>
<dbReference type="GO" id="GO:0009055">
    <property type="term" value="F:electron transfer activity"/>
    <property type="evidence" value="ECO:0007669"/>
    <property type="project" value="InterPro"/>
</dbReference>
<evidence type="ECO:0000256" key="1">
    <source>
        <dbReference type="ARBA" id="ARBA00001966"/>
    </source>
</evidence>
<dbReference type="PANTHER" id="PTHR30038">
    <property type="entry name" value="ALDEHYDE FERREDOXIN OXIDOREDUCTASE"/>
    <property type="match status" value="1"/>
</dbReference>
<name>A0A1Y1S1Q3_9SPIO</name>
<organism evidence="10 11">
    <name type="scientific">Marispirochaeta aestuarii</name>
    <dbReference type="NCBI Taxonomy" id="1963862"/>
    <lineage>
        <taxon>Bacteria</taxon>
        <taxon>Pseudomonadati</taxon>
        <taxon>Spirochaetota</taxon>
        <taxon>Spirochaetia</taxon>
        <taxon>Spirochaetales</taxon>
        <taxon>Spirochaetaceae</taxon>
        <taxon>Marispirochaeta</taxon>
    </lineage>
</organism>
<proteinExistence type="inferred from homology"/>
<sequence>MKGFFNRILRIDATDHSFTYEDISDDILKTTLGGKGLGTHLLTEENPPGVDPFSPENRLIICVGPITGTRIWSQSRYAVFSKSPATGGFCESYCGGELAPKIKGCGVDAIIIQGKSSSRVYLSIDEEGVEFHDAGEITGAECYDAERYILSRAGKGAGAMVIGPAGENLVAQAAIKSDLWRSAGRGGLGAVMGSKEIKGISFKGTKKAEIADPEKLTELVKKIATTWKDSPVTKKYQTYGTPSQVAVTNGAGCFPTRYWQSGVSEHWQNLSADYMHEHFEVSRHGCPSCFLQCTKHAKVKSGRHAGLEIDGPEYETIYALGGLNCLDSLEEVAWLNDICDRLGLDTMSAGNLSALAVEAYKCGKTDFAIDYNQPDRMAEFFRLLANAEGVGAIFAKGIKTAAAELDLEDIAIHVKGLEPAGFDPRVLKGMGLSYATSPRGACHLRGTFYKAELTGEVDPEEISGKARYHIDYEDRAALFDSMILCRFFRDFYLWDELSEMIEATTGMKMDKEELELLANQITQKTRAFNRREGIGPEQDTLPKRLLKEATKEGAVLTEADLQIMIREYNNIRKERDEKAHVIS</sequence>
<dbReference type="SMART" id="SM00790">
    <property type="entry name" value="AFOR_N"/>
    <property type="match status" value="1"/>
</dbReference>
<dbReference type="Gene3D" id="1.10.599.10">
    <property type="entry name" value="Aldehyde Ferredoxin Oxidoreductase Protein, subunit A, domain 3"/>
    <property type="match status" value="1"/>
</dbReference>
<evidence type="ECO:0000256" key="8">
    <source>
        <dbReference type="ARBA" id="ARBA00049934"/>
    </source>
</evidence>
<evidence type="ECO:0000256" key="3">
    <source>
        <dbReference type="ARBA" id="ARBA00022485"/>
    </source>
</evidence>
<dbReference type="Gene3D" id="3.60.9.10">
    <property type="entry name" value="Aldehyde ferredoxin oxidoreductase, N-terminal domain"/>
    <property type="match status" value="1"/>
</dbReference>
<dbReference type="InterPro" id="IPR013985">
    <property type="entry name" value="Ald_Fedxn_OxRdtase_dom3"/>
</dbReference>
<dbReference type="RefSeq" id="WP_083047670.1">
    <property type="nucleotide sequence ID" value="NZ_MWQY01000002.1"/>
</dbReference>
<evidence type="ECO:0000256" key="4">
    <source>
        <dbReference type="ARBA" id="ARBA00022723"/>
    </source>
</evidence>
<keyword evidence="3" id="KW-0004">4Fe-4S</keyword>
<accession>A0A1Y1S1Q3</accession>
<keyword evidence="6" id="KW-0408">Iron</keyword>
<gene>
    <name evidence="10" type="ORF">B4O97_01630</name>
</gene>
<keyword evidence="7" id="KW-0411">Iron-sulfur</keyword>
<keyword evidence="5" id="KW-0560">Oxidoreductase</keyword>
<evidence type="ECO:0000256" key="6">
    <source>
        <dbReference type="ARBA" id="ARBA00023004"/>
    </source>
</evidence>
<dbReference type="OrthoDB" id="9763894at2"/>
<protein>
    <submittedName>
        <fullName evidence="10">Aldehyde:ferredoxin oxidoreductase</fullName>
    </submittedName>
</protein>
<dbReference type="AlphaFoldDB" id="A0A1Y1S1Q3"/>
<dbReference type="Gene3D" id="1.10.569.10">
    <property type="entry name" value="Aldehyde Ferredoxin Oxidoreductase Protein, subunit A, domain 2"/>
    <property type="match status" value="1"/>
</dbReference>
<comment type="similarity">
    <text evidence="2">Belongs to the AOR/FOR family.</text>
</comment>
<dbReference type="EMBL" id="MWQY01000002">
    <property type="protein sequence ID" value="ORC37728.1"/>
    <property type="molecule type" value="Genomic_DNA"/>
</dbReference>
<dbReference type="PANTHER" id="PTHR30038:SF0">
    <property type="entry name" value="TUNGSTEN-CONTAINING ALDEHYDE FERREDOXIN OXIDOREDUCTASE"/>
    <property type="match status" value="1"/>
</dbReference>
<evidence type="ECO:0000259" key="9">
    <source>
        <dbReference type="SMART" id="SM00790"/>
    </source>
</evidence>
<comment type="cofactor">
    <cofactor evidence="8">
        <name>tungstopterin</name>
        <dbReference type="ChEBI" id="CHEBI:30402"/>
    </cofactor>
</comment>
<dbReference type="GO" id="GO:0051539">
    <property type="term" value="F:4 iron, 4 sulfur cluster binding"/>
    <property type="evidence" value="ECO:0007669"/>
    <property type="project" value="UniProtKB-KW"/>
</dbReference>
<evidence type="ECO:0000256" key="2">
    <source>
        <dbReference type="ARBA" id="ARBA00011032"/>
    </source>
</evidence>
<dbReference type="Proteomes" id="UP000192343">
    <property type="component" value="Unassembled WGS sequence"/>
</dbReference>
<keyword evidence="4" id="KW-0479">Metal-binding</keyword>
<evidence type="ECO:0000313" key="10">
    <source>
        <dbReference type="EMBL" id="ORC37728.1"/>
    </source>
</evidence>
<dbReference type="InterPro" id="IPR051919">
    <property type="entry name" value="W-dependent_AOR"/>
</dbReference>
<dbReference type="STRING" id="1963862.B4O97_01630"/>
<dbReference type="SUPFAM" id="SSF48310">
    <property type="entry name" value="Aldehyde ferredoxin oxidoreductase, C-terminal domains"/>
    <property type="match status" value="1"/>
</dbReference>
<dbReference type="GO" id="GO:0046872">
    <property type="term" value="F:metal ion binding"/>
    <property type="evidence" value="ECO:0007669"/>
    <property type="project" value="UniProtKB-KW"/>
</dbReference>
<dbReference type="SUPFAM" id="SSF56228">
    <property type="entry name" value="Aldehyde ferredoxin oxidoreductase, N-terminal domain"/>
    <property type="match status" value="1"/>
</dbReference>
<dbReference type="GO" id="GO:0016625">
    <property type="term" value="F:oxidoreductase activity, acting on the aldehyde or oxo group of donors, iron-sulfur protein as acceptor"/>
    <property type="evidence" value="ECO:0007669"/>
    <property type="project" value="InterPro"/>
</dbReference>
<dbReference type="InterPro" id="IPR013984">
    <property type="entry name" value="Ald_Fedxn_OxRdtase_dom2"/>
</dbReference>
<comment type="cofactor">
    <cofactor evidence="1">
        <name>[4Fe-4S] cluster</name>
        <dbReference type="ChEBI" id="CHEBI:49883"/>
    </cofactor>
</comment>
<dbReference type="InterPro" id="IPR013983">
    <property type="entry name" value="Ald_Fedxn_OxRdtase_N"/>
</dbReference>
<feature type="domain" description="Aldehyde ferredoxin oxidoreductase N-terminal" evidence="9">
    <location>
        <begin position="4"/>
        <end position="206"/>
    </location>
</feature>
<evidence type="ECO:0000313" key="11">
    <source>
        <dbReference type="Proteomes" id="UP000192343"/>
    </source>
</evidence>
<comment type="caution">
    <text evidence="10">The sequence shown here is derived from an EMBL/GenBank/DDBJ whole genome shotgun (WGS) entry which is preliminary data.</text>
</comment>
<reference evidence="10 11" key="1">
    <citation type="submission" date="2017-03" db="EMBL/GenBank/DDBJ databases">
        <title>Draft Genome sequence of Marispirochaeta sp. strain JC444.</title>
        <authorList>
            <person name="Shivani Y."/>
            <person name="Subhash Y."/>
            <person name="Sasikala C."/>
            <person name="Ramana C."/>
        </authorList>
    </citation>
    <scope>NUCLEOTIDE SEQUENCE [LARGE SCALE GENOMIC DNA]</scope>
    <source>
        <strain evidence="10 11">JC444</strain>
    </source>
</reference>
<dbReference type="Pfam" id="PF02730">
    <property type="entry name" value="AFOR_N"/>
    <property type="match status" value="1"/>
</dbReference>
<keyword evidence="11" id="KW-1185">Reference proteome</keyword>
<dbReference type="InterPro" id="IPR036021">
    <property type="entry name" value="Tungsten_al_ferr_oxy-like_C"/>
</dbReference>
<dbReference type="InterPro" id="IPR001203">
    <property type="entry name" value="OxRdtase_Ald_Fedxn_C"/>
</dbReference>
<evidence type="ECO:0000256" key="7">
    <source>
        <dbReference type="ARBA" id="ARBA00023014"/>
    </source>
</evidence>
<dbReference type="Pfam" id="PF01314">
    <property type="entry name" value="AFOR_C"/>
    <property type="match status" value="1"/>
</dbReference>
<dbReference type="InterPro" id="IPR036503">
    <property type="entry name" value="Ald_Fedxn_OxRdtase_N_sf"/>
</dbReference>